<evidence type="ECO:0000313" key="1">
    <source>
        <dbReference type="EMBL" id="GAA4892765.1"/>
    </source>
</evidence>
<evidence type="ECO:0008006" key="3">
    <source>
        <dbReference type="Google" id="ProtNLM"/>
    </source>
</evidence>
<evidence type="ECO:0000313" key="2">
    <source>
        <dbReference type="Proteomes" id="UP001501521"/>
    </source>
</evidence>
<dbReference type="EMBL" id="BAABLV010000012">
    <property type="protein sequence ID" value="GAA4892765.1"/>
    <property type="molecule type" value="Genomic_DNA"/>
</dbReference>
<dbReference type="Proteomes" id="UP001501521">
    <property type="component" value="Unassembled WGS sequence"/>
</dbReference>
<protein>
    <recommendedName>
        <fullName evidence="3">Toxin co-regulated pilus biosynthesis protein Q C-terminal domain-containing protein</fullName>
    </recommendedName>
</protein>
<keyword evidence="2" id="KW-1185">Reference proteome</keyword>
<sequence length="317" mass="34879">MGEEHMRTVIRWGAALMAALVVLAGPETVAWADYPTPKPTTRSGQRIVDIVDGWNQIFPGSVDAWELNGTAAHVAYLDGSVLTWPSMQEDLRTKMRNVGASSVSFAPVRIAYTAVEGAIDALESRYAAQFASGALAAIYPTPGVTQRSIQVAGESAGVALLQSQLGTSYQGIPVVYRVGAQPAPAGLDVYVTPGMHLLNGREWRTRCEPYSQTERCRTEIKATTITLRDGTYTQSTGWVFNNLTYAASPRSLWRTNPLGYTTQWSAADSRQWRTECDTALTGRNACRSFVMSTFIALEDGRFVQRTDWQFNNMVRFS</sequence>
<proteinExistence type="predicted"/>
<gene>
    <name evidence="1" type="ORF">GCM10025789_07390</name>
</gene>
<comment type="caution">
    <text evidence="1">The sequence shown here is derived from an EMBL/GenBank/DDBJ whole genome shotgun (WGS) entry which is preliminary data.</text>
</comment>
<name>A0ABP9F4T5_9ACTN</name>
<organism evidence="1 2">
    <name type="scientific">Tessaracoccus lubricantis</name>
    <dbReference type="NCBI Taxonomy" id="545543"/>
    <lineage>
        <taxon>Bacteria</taxon>
        <taxon>Bacillati</taxon>
        <taxon>Actinomycetota</taxon>
        <taxon>Actinomycetes</taxon>
        <taxon>Propionibacteriales</taxon>
        <taxon>Propionibacteriaceae</taxon>
        <taxon>Tessaracoccus</taxon>
    </lineage>
</organism>
<reference evidence="2" key="1">
    <citation type="journal article" date="2019" name="Int. J. Syst. Evol. Microbiol.">
        <title>The Global Catalogue of Microorganisms (GCM) 10K type strain sequencing project: providing services to taxonomists for standard genome sequencing and annotation.</title>
        <authorList>
            <consortium name="The Broad Institute Genomics Platform"/>
            <consortium name="The Broad Institute Genome Sequencing Center for Infectious Disease"/>
            <person name="Wu L."/>
            <person name="Ma J."/>
        </authorList>
    </citation>
    <scope>NUCLEOTIDE SEQUENCE [LARGE SCALE GENOMIC DNA]</scope>
    <source>
        <strain evidence="2">JCM 19125</strain>
    </source>
</reference>
<accession>A0ABP9F4T5</accession>